<dbReference type="PROSITE" id="PS00135">
    <property type="entry name" value="TRYPSIN_SER"/>
    <property type="match status" value="1"/>
</dbReference>
<dbReference type="InterPro" id="IPR033116">
    <property type="entry name" value="TRYPSIN_SER"/>
</dbReference>
<keyword evidence="3 5" id="KW-0720">Serine protease</keyword>
<evidence type="ECO:0000256" key="6">
    <source>
        <dbReference type="SAM" id="SignalP"/>
    </source>
</evidence>
<evidence type="ECO:0000256" key="4">
    <source>
        <dbReference type="ARBA" id="ARBA00023157"/>
    </source>
</evidence>
<keyword evidence="6" id="KW-0732">Signal</keyword>
<dbReference type="InterPro" id="IPR043504">
    <property type="entry name" value="Peptidase_S1_PA_chymotrypsin"/>
</dbReference>
<feature type="signal peptide" evidence="6">
    <location>
        <begin position="1"/>
        <end position="17"/>
    </location>
</feature>
<evidence type="ECO:0000256" key="3">
    <source>
        <dbReference type="ARBA" id="ARBA00022825"/>
    </source>
</evidence>
<dbReference type="CDD" id="cd00190">
    <property type="entry name" value="Tryp_SPc"/>
    <property type="match status" value="1"/>
</dbReference>
<dbReference type="OrthoDB" id="6355089at2759"/>
<dbReference type="AlphaFoldDB" id="A0A6A4VM96"/>
<protein>
    <submittedName>
        <fullName evidence="8">Trypsin-1</fullName>
    </submittedName>
</protein>
<name>A0A6A4VM96_AMPAM</name>
<gene>
    <name evidence="8" type="primary">TRYP1_0</name>
    <name evidence="8" type="ORF">FJT64_009362</name>
</gene>
<feature type="chain" id="PRO_5025354870" evidence="6">
    <location>
        <begin position="18"/>
        <end position="282"/>
    </location>
</feature>
<dbReference type="InterPro" id="IPR009003">
    <property type="entry name" value="Peptidase_S1_PA"/>
</dbReference>
<evidence type="ECO:0000313" key="9">
    <source>
        <dbReference type="Proteomes" id="UP000440578"/>
    </source>
</evidence>
<dbReference type="PROSITE" id="PS51257">
    <property type="entry name" value="PROKAR_LIPOPROTEIN"/>
    <property type="match status" value="1"/>
</dbReference>
<organism evidence="8 9">
    <name type="scientific">Amphibalanus amphitrite</name>
    <name type="common">Striped barnacle</name>
    <name type="synonym">Balanus amphitrite</name>
    <dbReference type="NCBI Taxonomy" id="1232801"/>
    <lineage>
        <taxon>Eukaryota</taxon>
        <taxon>Metazoa</taxon>
        <taxon>Ecdysozoa</taxon>
        <taxon>Arthropoda</taxon>
        <taxon>Crustacea</taxon>
        <taxon>Multicrustacea</taxon>
        <taxon>Cirripedia</taxon>
        <taxon>Thoracica</taxon>
        <taxon>Thoracicalcarea</taxon>
        <taxon>Balanomorpha</taxon>
        <taxon>Balanoidea</taxon>
        <taxon>Balanidae</taxon>
        <taxon>Amphibalaninae</taxon>
        <taxon>Amphibalanus</taxon>
    </lineage>
</organism>
<dbReference type="GO" id="GO:0004252">
    <property type="term" value="F:serine-type endopeptidase activity"/>
    <property type="evidence" value="ECO:0007669"/>
    <property type="project" value="InterPro"/>
</dbReference>
<dbReference type="SMART" id="SM00020">
    <property type="entry name" value="Tryp_SPc"/>
    <property type="match status" value="1"/>
</dbReference>
<dbReference type="InterPro" id="IPR018114">
    <property type="entry name" value="TRYPSIN_HIS"/>
</dbReference>
<dbReference type="PANTHER" id="PTHR24252">
    <property type="entry name" value="ACROSIN-RELATED"/>
    <property type="match status" value="1"/>
</dbReference>
<evidence type="ECO:0000256" key="5">
    <source>
        <dbReference type="RuleBase" id="RU363034"/>
    </source>
</evidence>
<dbReference type="PROSITE" id="PS00134">
    <property type="entry name" value="TRYPSIN_HIS"/>
    <property type="match status" value="1"/>
</dbReference>
<sequence length="282" mass="29889">MRLSSITIVFLLSSALAAPSPSLHSASSSSCRCGIVRSSSSNRIVGGRETDPQDLPWQAALMWRGHGWAGCGATVVGRRLVLTAAHCTSGKTADRLSVMVRSGRIFNPDAESLRFDVAEIIQHSGYSEVHNGNDFSLLRLSEPIEFPADGSIAPACLPAPGDTYLGATATVSGYGMLSWKGELSVTLRSAHVSVISNAACERAYPGSIKDSMLCADGDGERDACQGDSGGPLVAERDGRFSLIGVVSWGKECAEPEYPGVYARVTEALDWIRENAADDDFCD</sequence>
<evidence type="ECO:0000259" key="7">
    <source>
        <dbReference type="PROSITE" id="PS50240"/>
    </source>
</evidence>
<evidence type="ECO:0000313" key="8">
    <source>
        <dbReference type="EMBL" id="KAF0292664.1"/>
    </source>
</evidence>
<accession>A0A6A4VM96</accession>
<feature type="domain" description="Peptidase S1" evidence="7">
    <location>
        <begin position="44"/>
        <end position="276"/>
    </location>
</feature>
<proteinExistence type="predicted"/>
<keyword evidence="9" id="KW-1185">Reference proteome</keyword>
<dbReference type="Pfam" id="PF00089">
    <property type="entry name" value="Trypsin"/>
    <property type="match status" value="1"/>
</dbReference>
<dbReference type="InterPro" id="IPR001314">
    <property type="entry name" value="Peptidase_S1A"/>
</dbReference>
<dbReference type="InterPro" id="IPR001254">
    <property type="entry name" value="Trypsin_dom"/>
</dbReference>
<dbReference type="Proteomes" id="UP000440578">
    <property type="component" value="Unassembled WGS sequence"/>
</dbReference>
<keyword evidence="1 5" id="KW-0645">Protease</keyword>
<keyword evidence="2 5" id="KW-0378">Hydrolase</keyword>
<dbReference type="GO" id="GO:0006508">
    <property type="term" value="P:proteolysis"/>
    <property type="evidence" value="ECO:0007669"/>
    <property type="project" value="UniProtKB-KW"/>
</dbReference>
<dbReference type="Gene3D" id="2.40.10.10">
    <property type="entry name" value="Trypsin-like serine proteases"/>
    <property type="match status" value="1"/>
</dbReference>
<reference evidence="8 9" key="1">
    <citation type="submission" date="2019-07" db="EMBL/GenBank/DDBJ databases">
        <title>Draft genome assembly of a fouling barnacle, Amphibalanus amphitrite (Darwin, 1854): The first reference genome for Thecostraca.</title>
        <authorList>
            <person name="Kim W."/>
        </authorList>
    </citation>
    <scope>NUCLEOTIDE SEQUENCE [LARGE SCALE GENOMIC DNA]</scope>
    <source>
        <strain evidence="8">SNU_AA5</strain>
        <tissue evidence="8">Soma without cirri and trophi</tissue>
    </source>
</reference>
<dbReference type="EMBL" id="VIIS01001800">
    <property type="protein sequence ID" value="KAF0292664.1"/>
    <property type="molecule type" value="Genomic_DNA"/>
</dbReference>
<dbReference type="SUPFAM" id="SSF50494">
    <property type="entry name" value="Trypsin-like serine proteases"/>
    <property type="match status" value="1"/>
</dbReference>
<evidence type="ECO:0000256" key="1">
    <source>
        <dbReference type="ARBA" id="ARBA00022670"/>
    </source>
</evidence>
<dbReference type="FunFam" id="2.40.10.10:FF:000003">
    <property type="entry name" value="Transmembrane serine protease 3"/>
    <property type="match status" value="1"/>
</dbReference>
<dbReference type="PROSITE" id="PS50240">
    <property type="entry name" value="TRYPSIN_DOM"/>
    <property type="match status" value="1"/>
</dbReference>
<evidence type="ECO:0000256" key="2">
    <source>
        <dbReference type="ARBA" id="ARBA00022801"/>
    </source>
</evidence>
<comment type="caution">
    <text evidence="8">The sequence shown here is derived from an EMBL/GenBank/DDBJ whole genome shotgun (WGS) entry which is preliminary data.</text>
</comment>
<dbReference type="PANTHER" id="PTHR24252:SF7">
    <property type="entry name" value="HYALIN"/>
    <property type="match status" value="1"/>
</dbReference>
<keyword evidence="4" id="KW-1015">Disulfide bond</keyword>
<dbReference type="PRINTS" id="PR00722">
    <property type="entry name" value="CHYMOTRYPSIN"/>
</dbReference>